<dbReference type="UniPathway" id="UPA00098">
    <property type="reaction ID" value="UER00359"/>
</dbReference>
<dbReference type="FunFam" id="3.40.1160.10:FF:000018">
    <property type="entry name" value="Glutamate 5-kinase"/>
    <property type="match status" value="1"/>
</dbReference>
<dbReference type="Gene3D" id="2.30.130.10">
    <property type="entry name" value="PUA domain"/>
    <property type="match status" value="1"/>
</dbReference>
<dbReference type="InterPro" id="IPR036393">
    <property type="entry name" value="AceGlu_kinase-like_sf"/>
</dbReference>
<dbReference type="Pfam" id="PF00696">
    <property type="entry name" value="AA_kinase"/>
    <property type="match status" value="1"/>
</dbReference>
<accession>A0A845S844</accession>
<keyword evidence="7 8" id="KW-0067">ATP-binding</keyword>
<keyword evidence="3 8" id="KW-0641">Proline biosynthesis</keyword>
<dbReference type="NCBIfam" id="TIGR01027">
    <property type="entry name" value="proB"/>
    <property type="match status" value="1"/>
</dbReference>
<dbReference type="CDD" id="cd04242">
    <property type="entry name" value="AAK_G5K_ProB"/>
    <property type="match status" value="1"/>
</dbReference>
<organism evidence="12 13">
    <name type="scientific">Candidatus Fonsibacter lacus</name>
    <dbReference type="NCBI Taxonomy" id="2576439"/>
    <lineage>
        <taxon>Bacteria</taxon>
        <taxon>Pseudomonadati</taxon>
        <taxon>Pseudomonadota</taxon>
        <taxon>Alphaproteobacteria</taxon>
        <taxon>Candidatus Pelagibacterales</taxon>
        <taxon>Candidatus Pelagibacterales incertae sedis</taxon>
        <taxon>Candidatus Fonsibacter</taxon>
    </lineage>
</organism>
<evidence type="ECO:0000313" key="11">
    <source>
        <dbReference type="EMBL" id="NCU52727.1"/>
    </source>
</evidence>
<dbReference type="GO" id="GO:0005524">
    <property type="term" value="F:ATP binding"/>
    <property type="evidence" value="ECO:0007669"/>
    <property type="project" value="UniProtKB-KW"/>
</dbReference>
<comment type="subcellular location">
    <subcellularLocation>
        <location evidence="8">Cytoplasm</location>
    </subcellularLocation>
</comment>
<dbReference type="InterPro" id="IPR002478">
    <property type="entry name" value="PUA"/>
</dbReference>
<dbReference type="PANTHER" id="PTHR43654:SF1">
    <property type="entry name" value="ISOPENTENYL PHOSPHATE KINASE"/>
    <property type="match status" value="1"/>
</dbReference>
<dbReference type="InterPro" id="IPR015947">
    <property type="entry name" value="PUA-like_sf"/>
</dbReference>
<dbReference type="Gene3D" id="3.40.1160.10">
    <property type="entry name" value="Acetylglutamate kinase-like"/>
    <property type="match status" value="2"/>
</dbReference>
<evidence type="ECO:0000256" key="1">
    <source>
        <dbReference type="ARBA" id="ARBA00022490"/>
    </source>
</evidence>
<dbReference type="SUPFAM" id="SSF88697">
    <property type="entry name" value="PUA domain-like"/>
    <property type="match status" value="1"/>
</dbReference>
<dbReference type="SMART" id="SM00359">
    <property type="entry name" value="PUA"/>
    <property type="match status" value="1"/>
</dbReference>
<evidence type="ECO:0000313" key="12">
    <source>
        <dbReference type="EMBL" id="NCU62692.1"/>
    </source>
</evidence>
<evidence type="ECO:0000256" key="8">
    <source>
        <dbReference type="HAMAP-Rule" id="MF_00456"/>
    </source>
</evidence>
<dbReference type="EMBL" id="RGOB01000002">
    <property type="protein sequence ID" value="NCU52727.1"/>
    <property type="molecule type" value="Genomic_DNA"/>
</dbReference>
<dbReference type="PROSITE" id="PS00902">
    <property type="entry name" value="GLUTAMATE_5_KINASE"/>
    <property type="match status" value="1"/>
</dbReference>
<keyword evidence="6 8" id="KW-0418">Kinase</keyword>
<comment type="similarity">
    <text evidence="8">Belongs to the glutamate 5-kinase family.</text>
</comment>
<sequence>MDILKYKTIVIKIGSSLIVDGKNKIKKNWFNKLIEDINFLIQKNRQIIIVSSGAIALGCDLLKINKKNTKLSQFQAIAAIGQIELINLFKKAFEKKKIKISQILLTLEDTEERRRSLNAKETINNLLKMSVVPIVNENDTVATSEIRYGDNDRLAARVAQICNADCLIMLSDIDGLYSADPKKNKNAIIIKKVTTIDKSIEALASESISSYGTGGMITKIKAAKICMQSGCDMILTSGMINNPIKNIIKNKNYTLFESQSSSLNAKKQWILNSIATKGSIMIDEGAEKALKNGKSLLPIGVTSVEGNFNRGDAIYIINSKNKRIATGISAYSSLDAKKIIGFKTDKIKEILGYVSRGEIVHIDNLVYQAE</sequence>
<dbReference type="InterPro" id="IPR001048">
    <property type="entry name" value="Asp/Glu/Uridylate_kinase"/>
</dbReference>
<dbReference type="PROSITE" id="PS50890">
    <property type="entry name" value="PUA"/>
    <property type="match status" value="1"/>
</dbReference>
<keyword evidence="5 8" id="KW-0547">Nucleotide-binding</keyword>
<evidence type="ECO:0000256" key="6">
    <source>
        <dbReference type="ARBA" id="ARBA00022777"/>
    </source>
</evidence>
<gene>
    <name evidence="8" type="primary">proB</name>
    <name evidence="10" type="ORF">EBV32_02630</name>
    <name evidence="12" type="ORF">EBV78_01150</name>
    <name evidence="11" type="ORF">EBX74_00210</name>
</gene>
<evidence type="ECO:0000256" key="4">
    <source>
        <dbReference type="ARBA" id="ARBA00022679"/>
    </source>
</evidence>
<feature type="binding site" evidence="8">
    <location>
        <position position="12"/>
    </location>
    <ligand>
        <name>ATP</name>
        <dbReference type="ChEBI" id="CHEBI:30616"/>
    </ligand>
</feature>
<dbReference type="InterPro" id="IPR011529">
    <property type="entry name" value="Glu_5kinase"/>
</dbReference>
<dbReference type="PIRSF" id="PIRSF000729">
    <property type="entry name" value="GK"/>
    <property type="match status" value="1"/>
</dbReference>
<feature type="domain" description="PUA" evidence="9">
    <location>
        <begin position="278"/>
        <end position="360"/>
    </location>
</feature>
<evidence type="ECO:0000256" key="2">
    <source>
        <dbReference type="ARBA" id="ARBA00022605"/>
    </source>
</evidence>
<evidence type="ECO:0000313" key="13">
    <source>
        <dbReference type="Proteomes" id="UP000572953"/>
    </source>
</evidence>
<dbReference type="GO" id="GO:0004349">
    <property type="term" value="F:glutamate 5-kinase activity"/>
    <property type="evidence" value="ECO:0007669"/>
    <property type="project" value="UniProtKB-UniRule"/>
</dbReference>
<feature type="binding site" evidence="8">
    <location>
        <position position="151"/>
    </location>
    <ligand>
        <name>substrate</name>
    </ligand>
</feature>
<dbReference type="PRINTS" id="PR00474">
    <property type="entry name" value="GLU5KINASE"/>
</dbReference>
<evidence type="ECO:0000259" key="9">
    <source>
        <dbReference type="SMART" id="SM00359"/>
    </source>
</evidence>
<dbReference type="InterPro" id="IPR019797">
    <property type="entry name" value="Glutamate_5-kinase_CS"/>
</dbReference>
<feature type="binding site" evidence="8">
    <location>
        <position position="139"/>
    </location>
    <ligand>
        <name>substrate</name>
    </ligand>
</feature>
<evidence type="ECO:0000256" key="5">
    <source>
        <dbReference type="ARBA" id="ARBA00022741"/>
    </source>
</evidence>
<dbReference type="Proteomes" id="UP000572953">
    <property type="component" value="Unassembled WGS sequence"/>
</dbReference>
<dbReference type="Proteomes" id="UP000713222">
    <property type="component" value="Unassembled WGS sequence"/>
</dbReference>
<keyword evidence="1 8" id="KW-0963">Cytoplasm</keyword>
<dbReference type="EMBL" id="RGET01000030">
    <property type="protein sequence ID" value="NBN87971.1"/>
    <property type="molecule type" value="Genomic_DNA"/>
</dbReference>
<evidence type="ECO:0000256" key="7">
    <source>
        <dbReference type="ARBA" id="ARBA00022840"/>
    </source>
</evidence>
<keyword evidence="4 8" id="KW-0808">Transferase</keyword>
<dbReference type="SUPFAM" id="SSF53633">
    <property type="entry name" value="Carbamate kinase-like"/>
    <property type="match status" value="1"/>
</dbReference>
<dbReference type="EMBL" id="RGGN01000023">
    <property type="protein sequence ID" value="NCU62692.1"/>
    <property type="molecule type" value="Genomic_DNA"/>
</dbReference>
<reference evidence="12 13" key="1">
    <citation type="submission" date="2018-10" db="EMBL/GenBank/DDBJ databases">
        <title>Iterative Subtractive Binning of Freshwater Chronoseries Metagenomes Recovers Nearly Complete Genomes from over Four Hundred Novel Species.</title>
        <authorList>
            <person name="Rodriguez-R L.M."/>
            <person name="Tsementzi D."/>
            <person name="Luo C."/>
            <person name="Konstantinidis K.T."/>
        </authorList>
    </citation>
    <scope>NUCLEOTIDE SEQUENCE [LARGE SCALE GENOMIC DNA]</scope>
    <source>
        <strain evidence="12">WB7_2B_003</strain>
        <strain evidence="10">WB7_6_001</strain>
        <strain evidence="11">WB8_2A_004</strain>
    </source>
</reference>
<comment type="catalytic activity">
    <reaction evidence="8">
        <text>L-glutamate + ATP = L-glutamyl 5-phosphate + ADP</text>
        <dbReference type="Rhea" id="RHEA:14877"/>
        <dbReference type="ChEBI" id="CHEBI:29985"/>
        <dbReference type="ChEBI" id="CHEBI:30616"/>
        <dbReference type="ChEBI" id="CHEBI:58274"/>
        <dbReference type="ChEBI" id="CHEBI:456216"/>
        <dbReference type="EC" id="2.7.2.11"/>
    </reaction>
</comment>
<dbReference type="InterPro" id="IPR005715">
    <property type="entry name" value="Glu_5kinase/COase_Synthase"/>
</dbReference>
<dbReference type="Proteomes" id="UP000747791">
    <property type="component" value="Unassembled WGS sequence"/>
</dbReference>
<comment type="caution">
    <text evidence="12">The sequence shown here is derived from an EMBL/GenBank/DDBJ whole genome shotgun (WGS) entry which is preliminary data.</text>
</comment>
<dbReference type="Pfam" id="PF01472">
    <property type="entry name" value="PUA"/>
    <property type="match status" value="1"/>
</dbReference>
<keyword evidence="2 8" id="KW-0028">Amino-acid biosynthesis</keyword>
<comment type="function">
    <text evidence="8">Catalyzes the transfer of a phosphate group to glutamate to form L-glutamate 5-phosphate.</text>
</comment>
<proteinExistence type="inferred from homology"/>
<dbReference type="InterPro" id="IPR001057">
    <property type="entry name" value="Glu/AcGlu_kinase"/>
</dbReference>
<evidence type="ECO:0000256" key="3">
    <source>
        <dbReference type="ARBA" id="ARBA00022650"/>
    </source>
</evidence>
<feature type="binding site" evidence="8">
    <location>
        <position position="52"/>
    </location>
    <ligand>
        <name>substrate</name>
    </ligand>
</feature>
<dbReference type="GO" id="GO:0003723">
    <property type="term" value="F:RNA binding"/>
    <property type="evidence" value="ECO:0007669"/>
    <property type="project" value="InterPro"/>
</dbReference>
<dbReference type="GO" id="GO:0055129">
    <property type="term" value="P:L-proline biosynthetic process"/>
    <property type="evidence" value="ECO:0007669"/>
    <property type="project" value="UniProtKB-UniRule"/>
</dbReference>
<feature type="binding site" evidence="8">
    <location>
        <begin position="171"/>
        <end position="172"/>
    </location>
    <ligand>
        <name>ATP</name>
        <dbReference type="ChEBI" id="CHEBI:30616"/>
    </ligand>
</feature>
<feature type="binding site" evidence="8">
    <location>
        <begin position="213"/>
        <end position="219"/>
    </location>
    <ligand>
        <name>ATP</name>
        <dbReference type="ChEBI" id="CHEBI:30616"/>
    </ligand>
</feature>
<dbReference type="EC" id="2.7.2.11" evidence="8"/>
<dbReference type="PANTHER" id="PTHR43654">
    <property type="entry name" value="GLUTAMATE 5-KINASE"/>
    <property type="match status" value="1"/>
</dbReference>
<dbReference type="InterPro" id="IPR041739">
    <property type="entry name" value="G5K_ProB"/>
</dbReference>
<protein>
    <recommendedName>
        <fullName evidence="8">Glutamate 5-kinase</fullName>
        <ecNumber evidence="8">2.7.2.11</ecNumber>
    </recommendedName>
    <alternativeName>
        <fullName evidence="8">Gamma-glutamyl kinase</fullName>
        <shortName evidence="8">GK</shortName>
    </alternativeName>
</protein>
<dbReference type="CDD" id="cd21157">
    <property type="entry name" value="PUA_G5K"/>
    <property type="match status" value="1"/>
</dbReference>
<dbReference type="HAMAP" id="MF_00456">
    <property type="entry name" value="ProB"/>
    <property type="match status" value="1"/>
</dbReference>
<dbReference type="AlphaFoldDB" id="A0A845S844"/>
<dbReference type="GO" id="GO:0005829">
    <property type="term" value="C:cytosol"/>
    <property type="evidence" value="ECO:0007669"/>
    <property type="project" value="TreeGrafter"/>
</dbReference>
<evidence type="ECO:0000313" key="10">
    <source>
        <dbReference type="EMBL" id="NBN87971.1"/>
    </source>
</evidence>
<name>A0A845S844_9PROT</name>
<dbReference type="InterPro" id="IPR036974">
    <property type="entry name" value="PUA_sf"/>
</dbReference>
<comment type="pathway">
    <text evidence="8">Amino-acid biosynthesis; L-proline biosynthesis; L-glutamate 5-semialdehyde from L-glutamate: step 1/2.</text>
</comment>